<dbReference type="AlphaFoldDB" id="A0A165QLM6"/>
<dbReference type="OrthoDB" id="2113294at2759"/>
<dbReference type="Pfam" id="PF15024">
    <property type="entry name" value="Glyco_transf_18"/>
    <property type="match status" value="1"/>
</dbReference>
<feature type="domain" description="Glycosyltransferase family 18 catalytic" evidence="1">
    <location>
        <begin position="207"/>
        <end position="423"/>
    </location>
</feature>
<dbReference type="Proteomes" id="UP000077266">
    <property type="component" value="Unassembled WGS sequence"/>
</dbReference>
<sequence>MRSFKCPSPRQTLIAGLVALALCSLITLDKPLASIRLQRRPHSRASWLFPMPATGFRANSWQDVNSAHMRTLIDCTERGTCSANQTKVVIFASWDFTYAIEGHVSGENIWANSVMDALDELGYTYFFAYNHHQLADRYRMLGDLVRIVIAQSPLVHDCIRDPNCIKSPMNLLGVPLWKIFGFEFWENSYMPHPLGKPWTLSPANYRNGNFFLGYTVNRTCNNQAVVPHTLREHRVFVLAKRLSYFFENSYQWPNIDYAHPPHALHDLTFVGSIWNDTAEEEKNVPPSPQIPAGILNLNEANLDADEFYREVAFSKLLLGIGSPPLSPSPYDALCLGVPFLNPVMRWDKNNPENRTAWWTQHDGFKYEQEPYVYHVLKDPNTTMRTQRFWEAIERAVSTPIERYIPEDMTHLALVSRVSALVDTDWRSRAEKLVEAWRGSGDVSARFALYF</sequence>
<dbReference type="STRING" id="1314781.A0A165QLM6"/>
<dbReference type="InParanoid" id="A0A165QLM6"/>
<name>A0A165QLM6_EXIGL</name>
<organism evidence="2 3">
    <name type="scientific">Exidia glandulosa HHB12029</name>
    <dbReference type="NCBI Taxonomy" id="1314781"/>
    <lineage>
        <taxon>Eukaryota</taxon>
        <taxon>Fungi</taxon>
        <taxon>Dikarya</taxon>
        <taxon>Basidiomycota</taxon>
        <taxon>Agaricomycotina</taxon>
        <taxon>Agaricomycetes</taxon>
        <taxon>Auriculariales</taxon>
        <taxon>Exidiaceae</taxon>
        <taxon>Exidia</taxon>
    </lineage>
</organism>
<keyword evidence="3" id="KW-1185">Reference proteome</keyword>
<gene>
    <name evidence="2" type="ORF">EXIGLDRAFT_3583</name>
</gene>
<dbReference type="EMBL" id="KV425882">
    <property type="protein sequence ID" value="KZW03791.1"/>
    <property type="molecule type" value="Genomic_DNA"/>
</dbReference>
<protein>
    <recommendedName>
        <fullName evidence="1">Glycosyltransferase family 18 catalytic domain-containing protein</fullName>
    </recommendedName>
</protein>
<dbReference type="UniPathway" id="UPA00378"/>
<evidence type="ECO:0000259" key="1">
    <source>
        <dbReference type="Pfam" id="PF15024"/>
    </source>
</evidence>
<proteinExistence type="predicted"/>
<dbReference type="GO" id="GO:0030144">
    <property type="term" value="F:alpha-1,6-mannosylglycoprotein 6-beta-N-acetylglucosaminyltransferase activity"/>
    <property type="evidence" value="ECO:0007669"/>
    <property type="project" value="InterPro"/>
</dbReference>
<dbReference type="InterPro" id="IPR026116">
    <property type="entry name" value="GT18_cat"/>
</dbReference>
<evidence type="ECO:0000313" key="3">
    <source>
        <dbReference type="Proteomes" id="UP000077266"/>
    </source>
</evidence>
<accession>A0A165QLM6</accession>
<evidence type="ECO:0000313" key="2">
    <source>
        <dbReference type="EMBL" id="KZW03791.1"/>
    </source>
</evidence>
<reference evidence="2 3" key="1">
    <citation type="journal article" date="2016" name="Mol. Biol. Evol.">
        <title>Comparative Genomics of Early-Diverging Mushroom-Forming Fungi Provides Insights into the Origins of Lignocellulose Decay Capabilities.</title>
        <authorList>
            <person name="Nagy L.G."/>
            <person name="Riley R."/>
            <person name="Tritt A."/>
            <person name="Adam C."/>
            <person name="Daum C."/>
            <person name="Floudas D."/>
            <person name="Sun H."/>
            <person name="Yadav J.S."/>
            <person name="Pangilinan J."/>
            <person name="Larsson K.H."/>
            <person name="Matsuura K."/>
            <person name="Barry K."/>
            <person name="Labutti K."/>
            <person name="Kuo R."/>
            <person name="Ohm R.A."/>
            <person name="Bhattacharya S.S."/>
            <person name="Shirouzu T."/>
            <person name="Yoshinaga Y."/>
            <person name="Martin F.M."/>
            <person name="Grigoriev I.V."/>
            <person name="Hibbett D.S."/>
        </authorList>
    </citation>
    <scope>NUCLEOTIDE SEQUENCE [LARGE SCALE GENOMIC DNA]</scope>
    <source>
        <strain evidence="2 3">HHB12029</strain>
    </source>
</reference>